<reference evidence="3" key="3">
    <citation type="submission" date="2020-06" db="EMBL/GenBank/DDBJ databases">
        <title>Helianthus annuus Genome sequencing and assembly Release 2.</title>
        <authorList>
            <person name="Gouzy J."/>
            <person name="Langlade N."/>
            <person name="Munos S."/>
        </authorList>
    </citation>
    <scope>NUCLEOTIDE SEQUENCE</scope>
    <source>
        <tissue evidence="3">Leaves</tissue>
    </source>
</reference>
<dbReference type="Gramene" id="mRNA:HanXRQr2_Chr07g0291461">
    <property type="protein sequence ID" value="CDS:HanXRQr2_Chr07g0291461.1"/>
    <property type="gene ID" value="HanXRQr2_Chr07g0291461"/>
</dbReference>
<reference evidence="3 5" key="1">
    <citation type="journal article" date="2017" name="Nature">
        <title>The sunflower genome provides insights into oil metabolism, flowering and Asterid evolution.</title>
        <authorList>
            <person name="Badouin H."/>
            <person name="Gouzy J."/>
            <person name="Grassa C.J."/>
            <person name="Murat F."/>
            <person name="Staton S.E."/>
            <person name="Cottret L."/>
            <person name="Lelandais-Briere C."/>
            <person name="Owens G.L."/>
            <person name="Carrere S."/>
            <person name="Mayjonade B."/>
            <person name="Legrand L."/>
            <person name="Gill N."/>
            <person name="Kane N.C."/>
            <person name="Bowers J.E."/>
            <person name="Hubner S."/>
            <person name="Bellec A."/>
            <person name="Berard A."/>
            <person name="Berges H."/>
            <person name="Blanchet N."/>
            <person name="Boniface M.C."/>
            <person name="Brunel D."/>
            <person name="Catrice O."/>
            <person name="Chaidir N."/>
            <person name="Claudel C."/>
            <person name="Donnadieu C."/>
            <person name="Faraut T."/>
            <person name="Fievet G."/>
            <person name="Helmstetter N."/>
            <person name="King M."/>
            <person name="Knapp S.J."/>
            <person name="Lai Z."/>
            <person name="Le Paslier M.C."/>
            <person name="Lippi Y."/>
            <person name="Lorenzon L."/>
            <person name="Mandel J.R."/>
            <person name="Marage G."/>
            <person name="Marchand G."/>
            <person name="Marquand E."/>
            <person name="Bret-Mestries E."/>
            <person name="Morien E."/>
            <person name="Nambeesan S."/>
            <person name="Nguyen T."/>
            <person name="Pegot-Espagnet P."/>
            <person name="Pouilly N."/>
            <person name="Raftis F."/>
            <person name="Sallet E."/>
            <person name="Schiex T."/>
            <person name="Thomas J."/>
            <person name="Vandecasteele C."/>
            <person name="Vares D."/>
            <person name="Vear F."/>
            <person name="Vautrin S."/>
            <person name="Crespi M."/>
            <person name="Mangin B."/>
            <person name="Burke J.M."/>
            <person name="Salse J."/>
            <person name="Munos S."/>
            <person name="Vincourt P."/>
            <person name="Rieseberg L.H."/>
            <person name="Langlade N.B."/>
        </authorList>
    </citation>
    <scope>NUCLEOTIDE SEQUENCE [LARGE SCALE GENOMIC DNA]</scope>
    <source>
        <strain evidence="5">cv. SF193</strain>
        <tissue evidence="3">Leaves</tissue>
    </source>
</reference>
<dbReference type="Pfam" id="PF26057">
    <property type="entry name" value="DUF8018"/>
    <property type="match status" value="1"/>
</dbReference>
<proteinExistence type="predicted"/>
<evidence type="ECO:0000313" key="5">
    <source>
        <dbReference type="Proteomes" id="UP000215914"/>
    </source>
</evidence>
<protein>
    <recommendedName>
        <fullName evidence="2">DUF8018 domain-containing protein</fullName>
    </recommendedName>
</protein>
<evidence type="ECO:0000313" key="3">
    <source>
        <dbReference type="EMBL" id="KAF5798317.1"/>
    </source>
</evidence>
<organism evidence="4 5">
    <name type="scientific">Helianthus annuus</name>
    <name type="common">Common sunflower</name>
    <dbReference type="NCBI Taxonomy" id="4232"/>
    <lineage>
        <taxon>Eukaryota</taxon>
        <taxon>Viridiplantae</taxon>
        <taxon>Streptophyta</taxon>
        <taxon>Embryophyta</taxon>
        <taxon>Tracheophyta</taxon>
        <taxon>Spermatophyta</taxon>
        <taxon>Magnoliopsida</taxon>
        <taxon>eudicotyledons</taxon>
        <taxon>Gunneridae</taxon>
        <taxon>Pentapetalae</taxon>
        <taxon>asterids</taxon>
        <taxon>campanulids</taxon>
        <taxon>Asterales</taxon>
        <taxon>Asteraceae</taxon>
        <taxon>Asteroideae</taxon>
        <taxon>Heliantheae alliance</taxon>
        <taxon>Heliantheae</taxon>
        <taxon>Helianthus</taxon>
    </lineage>
</organism>
<dbReference type="EMBL" id="MNCJ02000322">
    <property type="protein sequence ID" value="KAF5798317.1"/>
    <property type="molecule type" value="Genomic_DNA"/>
</dbReference>
<dbReference type="InterPro" id="IPR052694">
    <property type="entry name" value="Mt_uS3-like"/>
</dbReference>
<dbReference type="InterPro" id="IPR058331">
    <property type="entry name" value="DUF8018"/>
</dbReference>
<dbReference type="PANTHER" id="PTHR35289">
    <property type="entry name" value="TRANSMEMBRANE PROTEIN"/>
    <property type="match status" value="1"/>
</dbReference>
<dbReference type="AlphaFoldDB" id="A0A251UB47"/>
<reference evidence="4" key="2">
    <citation type="submission" date="2017-02" db="EMBL/GenBank/DDBJ databases">
        <title>Sunflower complete genome.</title>
        <authorList>
            <person name="Langlade N."/>
            <person name="Munos S."/>
        </authorList>
    </citation>
    <scope>NUCLEOTIDE SEQUENCE [LARGE SCALE GENOMIC DNA]</scope>
    <source>
        <tissue evidence="4">Leaves</tissue>
    </source>
</reference>
<keyword evidence="5" id="KW-1185">Reference proteome</keyword>
<feature type="region of interest" description="Disordered" evidence="1">
    <location>
        <begin position="1"/>
        <end position="42"/>
    </location>
</feature>
<sequence>MEGTSSPSTDAGPIPHLGDTISKSTEGPASPGRFPYEPDELNGGDSVLSIQRRLLSLKPFPSAEEIDFARTQAEDLFEVKVQIIQRMQVLDPTGDWMR</sequence>
<evidence type="ECO:0000313" key="4">
    <source>
        <dbReference type="EMBL" id="OTG20076.1"/>
    </source>
</evidence>
<dbReference type="InParanoid" id="A0A251UB47"/>
<name>A0A251UB47_HELAN</name>
<dbReference type="PANTHER" id="PTHR35289:SF1">
    <property type="entry name" value="ATP SYNTHASE 9 MITOCHONDRIAL-RELATED"/>
    <property type="match status" value="1"/>
</dbReference>
<dbReference type="EMBL" id="CM007896">
    <property type="protein sequence ID" value="OTG20076.1"/>
    <property type="molecule type" value="Genomic_DNA"/>
</dbReference>
<gene>
    <name evidence="4" type="ORF">HannXRQ_Chr07g0189021</name>
    <name evidence="3" type="ORF">HanXRQr2_Chr07g0291461</name>
</gene>
<feature type="domain" description="DUF8018" evidence="2">
    <location>
        <begin position="39"/>
        <end position="98"/>
    </location>
</feature>
<evidence type="ECO:0000256" key="1">
    <source>
        <dbReference type="SAM" id="MobiDB-lite"/>
    </source>
</evidence>
<evidence type="ECO:0000259" key="2">
    <source>
        <dbReference type="Pfam" id="PF26057"/>
    </source>
</evidence>
<dbReference type="Proteomes" id="UP000215914">
    <property type="component" value="Chromosome 7"/>
</dbReference>
<accession>A0A251UB47</accession>